<protein>
    <submittedName>
        <fullName evidence="2">Helicase associated domain protein</fullName>
    </submittedName>
</protein>
<dbReference type="AlphaFoldDB" id="A0A4V6HRK9"/>
<evidence type="ECO:0000259" key="1">
    <source>
        <dbReference type="Pfam" id="PF03457"/>
    </source>
</evidence>
<sequence>MSTFESTKKQTYTRLSWDEWYALAKEFYFLEHHLKIPVNYKTREGFLLGRWIERQRSAYHQKGVYKIDARKIYLLNQIGMMWTLGVRRTWETGYKYCEAYYLEFGNIDIPKNLIYKQMPLGEWLLYQRKCYRLNKISKWKCEKLENLGIKWQIRYRRHEREK</sequence>
<dbReference type="EMBL" id="QGQD01000069">
    <property type="protein sequence ID" value="TLC99407.1"/>
    <property type="molecule type" value="Genomic_DNA"/>
</dbReference>
<evidence type="ECO:0000313" key="2">
    <source>
        <dbReference type="EMBL" id="TLC99407.1"/>
    </source>
</evidence>
<keyword evidence="3" id="KW-1185">Reference proteome</keyword>
<gene>
    <name evidence="2" type="ORF">DSM106044_03610</name>
</gene>
<organism evidence="2 3">
    <name type="scientific">Robinsoniella peoriensis</name>
    <dbReference type="NCBI Taxonomy" id="180332"/>
    <lineage>
        <taxon>Bacteria</taxon>
        <taxon>Bacillati</taxon>
        <taxon>Bacillota</taxon>
        <taxon>Clostridia</taxon>
        <taxon>Lachnospirales</taxon>
        <taxon>Lachnospiraceae</taxon>
        <taxon>Robinsoniella</taxon>
    </lineage>
</organism>
<dbReference type="PANTHER" id="PTHR33418:SF1">
    <property type="entry name" value="HELICASE-ASSOCIATED DOMAIN-CONTAINING PROTEIN"/>
    <property type="match status" value="1"/>
</dbReference>
<feature type="domain" description="Helicase-associated" evidence="1">
    <location>
        <begin position="88"/>
        <end position="148"/>
    </location>
</feature>
<dbReference type="Pfam" id="PF03457">
    <property type="entry name" value="HA"/>
    <property type="match status" value="2"/>
</dbReference>
<dbReference type="Gene3D" id="6.10.140.530">
    <property type="match status" value="2"/>
</dbReference>
<dbReference type="RefSeq" id="WP_138003227.1">
    <property type="nucleotide sequence ID" value="NZ_QGQD01000069.1"/>
</dbReference>
<reference evidence="2 3" key="1">
    <citation type="journal article" date="2019" name="Anaerobe">
        <title>Detection of Robinsoniella peoriensis in multiple bone samples of a trauma patient.</title>
        <authorList>
            <person name="Schrottner P."/>
            <person name="Hartwich K."/>
            <person name="Bunk B."/>
            <person name="Schober I."/>
            <person name="Helbig S."/>
            <person name="Rudolph W.W."/>
            <person name="Gunzer F."/>
        </authorList>
    </citation>
    <scope>NUCLEOTIDE SEQUENCE [LARGE SCALE GENOMIC DNA]</scope>
    <source>
        <strain evidence="2 3">DSM 106044</strain>
    </source>
</reference>
<evidence type="ECO:0000313" key="3">
    <source>
        <dbReference type="Proteomes" id="UP000306509"/>
    </source>
</evidence>
<accession>A0A4V6HRK9</accession>
<feature type="domain" description="Helicase-associated" evidence="1">
    <location>
        <begin position="15"/>
        <end position="80"/>
    </location>
</feature>
<proteinExistence type="predicted"/>
<dbReference type="STRING" id="180332.GCA_000797495_05637"/>
<dbReference type="InterPro" id="IPR005114">
    <property type="entry name" value="Helicase_assoc"/>
</dbReference>
<dbReference type="PANTHER" id="PTHR33418">
    <property type="entry name" value="HELICASE-ASSOCIATED"/>
    <property type="match status" value="1"/>
</dbReference>
<name>A0A4V6HRK9_9FIRM</name>
<dbReference type="Proteomes" id="UP000306509">
    <property type="component" value="Unassembled WGS sequence"/>
</dbReference>
<comment type="caution">
    <text evidence="2">The sequence shown here is derived from an EMBL/GenBank/DDBJ whole genome shotgun (WGS) entry which is preliminary data.</text>
</comment>